<dbReference type="SMART" id="SM00044">
    <property type="entry name" value="CYCc"/>
    <property type="match status" value="1"/>
</dbReference>
<protein>
    <submittedName>
        <fullName evidence="3">Adenylate/guanylate cyclase domain-containing protein</fullName>
    </submittedName>
</protein>
<dbReference type="InterPro" id="IPR029787">
    <property type="entry name" value="Nucleotide_cyclase"/>
</dbReference>
<feature type="transmembrane region" description="Helical" evidence="1">
    <location>
        <begin position="259"/>
        <end position="285"/>
    </location>
</feature>
<dbReference type="AlphaFoldDB" id="A0A933GLE1"/>
<dbReference type="GO" id="GO:0004016">
    <property type="term" value="F:adenylate cyclase activity"/>
    <property type="evidence" value="ECO:0007669"/>
    <property type="project" value="UniProtKB-ARBA"/>
</dbReference>
<gene>
    <name evidence="3" type="ORF">HY730_05085</name>
</gene>
<evidence type="ECO:0000313" key="3">
    <source>
        <dbReference type="EMBL" id="MBI4595737.1"/>
    </source>
</evidence>
<dbReference type="InterPro" id="IPR001054">
    <property type="entry name" value="A/G_cyclase"/>
</dbReference>
<evidence type="ECO:0000259" key="2">
    <source>
        <dbReference type="PROSITE" id="PS50125"/>
    </source>
</evidence>
<dbReference type="SUPFAM" id="SSF55073">
    <property type="entry name" value="Nucleotide cyclase"/>
    <property type="match status" value="1"/>
</dbReference>
<keyword evidence="1" id="KW-1133">Transmembrane helix</keyword>
<feature type="transmembrane region" description="Helical" evidence="1">
    <location>
        <begin position="349"/>
        <end position="371"/>
    </location>
</feature>
<dbReference type="PANTHER" id="PTHR43081:SF1">
    <property type="entry name" value="ADENYLATE CYCLASE, TERMINAL-DIFFERENTIATION SPECIFIC"/>
    <property type="match status" value="1"/>
</dbReference>
<comment type="caution">
    <text evidence="3">The sequence shown here is derived from an EMBL/GenBank/DDBJ whole genome shotgun (WGS) entry which is preliminary data.</text>
</comment>
<dbReference type="PANTHER" id="PTHR43081">
    <property type="entry name" value="ADENYLATE CYCLASE, TERMINAL-DIFFERENTIATION SPECIFIC-RELATED"/>
    <property type="match status" value="1"/>
</dbReference>
<dbReference type="CDD" id="cd07302">
    <property type="entry name" value="CHD"/>
    <property type="match status" value="1"/>
</dbReference>
<dbReference type="EMBL" id="JACQWF010000233">
    <property type="protein sequence ID" value="MBI4595737.1"/>
    <property type="molecule type" value="Genomic_DNA"/>
</dbReference>
<name>A0A933GLE1_UNCTE</name>
<feature type="non-terminal residue" evidence="3">
    <location>
        <position position="376"/>
    </location>
</feature>
<accession>A0A933GLE1</accession>
<evidence type="ECO:0000256" key="1">
    <source>
        <dbReference type="SAM" id="Phobius"/>
    </source>
</evidence>
<dbReference type="GO" id="GO:0035556">
    <property type="term" value="P:intracellular signal transduction"/>
    <property type="evidence" value="ECO:0007669"/>
    <property type="project" value="InterPro"/>
</dbReference>
<dbReference type="GO" id="GO:0009190">
    <property type="term" value="P:cyclic nucleotide biosynthetic process"/>
    <property type="evidence" value="ECO:0007669"/>
    <property type="project" value="InterPro"/>
</dbReference>
<dbReference type="Pfam" id="PF00211">
    <property type="entry name" value="Guanylate_cyc"/>
    <property type="match status" value="1"/>
</dbReference>
<organism evidence="3 4">
    <name type="scientific">Tectimicrobiota bacterium</name>
    <dbReference type="NCBI Taxonomy" id="2528274"/>
    <lineage>
        <taxon>Bacteria</taxon>
        <taxon>Pseudomonadati</taxon>
        <taxon>Nitrospinota/Tectimicrobiota group</taxon>
        <taxon>Candidatus Tectimicrobiota</taxon>
    </lineage>
</organism>
<sequence>MSSKQSNSNSDIILAPQCAVCGTALSGPLSYIFRLAGISRGTSNPNTCTRCNMHIVEGRIVELTVLFADLTKFTELTHELGPEQTHKVVSAFLDMATNILIRYGAFIDKYIGDAVMAFFNIPIRQEIHTALAVDASAEIQAGLEKLRKLFNLDLNASIGIATGWARVGVLGSTVRKDYTAIGDVVNLAARLEAQASPGEILVQDNVYQKVTANFPDICPETLALKGFREPVVGYRLGGCGGVPHRHGEKYREPAPAMSLGSVIFALLGAPCAVGTMIGPIAMGLGAGSLFGAMTSHWAFFDKPMFQYPLFALATAGSLGNLYTLRYAHKIRKQRKEGMIAMTRLERSRMMLVTGFSIATLLLVTYEIYLHIKMPTM</sequence>
<dbReference type="Proteomes" id="UP000772181">
    <property type="component" value="Unassembled WGS sequence"/>
</dbReference>
<evidence type="ECO:0000313" key="4">
    <source>
        <dbReference type="Proteomes" id="UP000772181"/>
    </source>
</evidence>
<reference evidence="3" key="1">
    <citation type="submission" date="2020-07" db="EMBL/GenBank/DDBJ databases">
        <title>Huge and variable diversity of episymbiotic CPR bacteria and DPANN archaea in groundwater ecosystems.</title>
        <authorList>
            <person name="He C.Y."/>
            <person name="Keren R."/>
            <person name="Whittaker M."/>
            <person name="Farag I.F."/>
            <person name="Doudna J."/>
            <person name="Cate J.H.D."/>
            <person name="Banfield J.F."/>
        </authorList>
    </citation>
    <scope>NUCLEOTIDE SEQUENCE</scope>
    <source>
        <strain evidence="3">NC_groundwater_1482_Ag_S-0.65um_47_24</strain>
    </source>
</reference>
<proteinExistence type="predicted"/>
<keyword evidence="1" id="KW-0812">Transmembrane</keyword>
<dbReference type="Gene3D" id="3.30.70.1230">
    <property type="entry name" value="Nucleotide cyclase"/>
    <property type="match status" value="1"/>
</dbReference>
<dbReference type="InterPro" id="IPR050697">
    <property type="entry name" value="Adenylyl/Guanylyl_Cyclase_3/4"/>
</dbReference>
<keyword evidence="1" id="KW-0472">Membrane</keyword>
<feature type="domain" description="Guanylate cyclase" evidence="2">
    <location>
        <begin position="64"/>
        <end position="192"/>
    </location>
</feature>
<feature type="transmembrane region" description="Helical" evidence="1">
    <location>
        <begin position="305"/>
        <end position="328"/>
    </location>
</feature>
<dbReference type="PROSITE" id="PS50125">
    <property type="entry name" value="GUANYLATE_CYCLASE_2"/>
    <property type="match status" value="1"/>
</dbReference>